<dbReference type="InterPro" id="IPR021352">
    <property type="entry name" value="DUF2971"/>
</dbReference>
<name>A0AAP9WNQ4_LEPIR</name>
<keyword evidence="1" id="KW-0614">Plasmid</keyword>
<dbReference type="EMBL" id="CP043896">
    <property type="protein sequence ID" value="QOI53080.1"/>
    <property type="molecule type" value="Genomic_DNA"/>
</dbReference>
<dbReference type="Proteomes" id="UP000663255">
    <property type="component" value="Plasmid p3"/>
</dbReference>
<evidence type="ECO:0000313" key="2">
    <source>
        <dbReference type="Proteomes" id="UP000663255"/>
    </source>
</evidence>
<protein>
    <submittedName>
        <fullName evidence="1">DUF2971 domain-containing protein</fullName>
    </submittedName>
</protein>
<dbReference type="Pfam" id="PF11185">
    <property type="entry name" value="DUF2971"/>
    <property type="match status" value="1"/>
</dbReference>
<accession>A0AAP9WNQ4</accession>
<gene>
    <name evidence="1" type="ORF">Lepto1489_22150</name>
</gene>
<geneLocation type="plasmid" evidence="1 2">
    <name>p3</name>
</geneLocation>
<proteinExistence type="predicted"/>
<evidence type="ECO:0000313" key="1">
    <source>
        <dbReference type="EMBL" id="QOI53080.1"/>
    </source>
</evidence>
<dbReference type="RefSeq" id="WP_025180026.1">
    <property type="nucleotide sequence ID" value="NZ_CP043896.1"/>
</dbReference>
<reference evidence="1" key="1">
    <citation type="submission" date="2019-09" db="EMBL/GenBank/DDBJ databases">
        <title>Comparative Genomics of Leptospira interrogans Reveals Genome Plasticity - A Common Adaptive Strategy for Survival in Various Hosts.</title>
        <authorList>
            <person name="Ramli S.R."/>
            <person name="Bunk B."/>
            <person name="Goris M."/>
            <person name="Bhuju S."/>
            <person name="Jarek M."/>
            <person name="Sproer C."/>
            <person name="Mustakim S."/>
            <person name="Strommenger B."/>
            <person name="Pessler F."/>
        </authorList>
    </citation>
    <scope>NUCLEOTIDE SEQUENCE</scope>
    <source>
        <strain evidence="1">1489</strain>
        <plasmid evidence="1">p3</plasmid>
    </source>
</reference>
<organism evidence="1 2">
    <name type="scientific">Leptospira interrogans serovar Bataviae</name>
    <dbReference type="NCBI Taxonomy" id="312175"/>
    <lineage>
        <taxon>Bacteria</taxon>
        <taxon>Pseudomonadati</taxon>
        <taxon>Spirochaetota</taxon>
        <taxon>Spirochaetia</taxon>
        <taxon>Leptospirales</taxon>
        <taxon>Leptospiraceae</taxon>
        <taxon>Leptospira</taxon>
    </lineage>
</organism>
<sequence>MFTEPEENTTFWRYLDLPKFCSMLQRREVYFSNPSEFLDKQEGKLIKSHEIVTERMMNATSSIFEEPYQNLDKLYFPDNSSRYRYIARVAAMYASKAGYENREYIEKYIYNLERLLIHSDQKAISELGTLEFKVNHHILTAKFPSLLVKPISIYCWHENSGESESMWRIYGNKGLALKSTPAKLKSSLTLPMSNETHSYISALNHVKYIDDPVSIAKNLMIAANGNSKPSPNVDWFLQHVLKAEIYKSYLLKHSAYRYENEVRYILQETENKPPDVMNMQTTFNGKYIKVDIEQMITEVVISPYAEDWFIEVALGVVEKEGVKLKLEKSSLNV</sequence>
<dbReference type="AlphaFoldDB" id="A0AAP9WNQ4"/>